<keyword evidence="3" id="KW-1185">Reference proteome</keyword>
<dbReference type="PANTHER" id="PTHR20883:SF48">
    <property type="entry name" value="ECTOINE DIOXYGENASE"/>
    <property type="match status" value="1"/>
</dbReference>
<name>A0ABT9HUQ3_9GAMM</name>
<keyword evidence="2" id="KW-0223">Dioxygenase</keyword>
<sequence>MDSVEHFFKHGYVVVPNLLSAEKCAYFRRLLESNYTDYAEHYATASSDKGTLSDKSNEKVVFNLHNKSVDWFELFEHPRILAIVSAVLQQGSYQQKEPYYLNNISARCPLLGYPGQQLHIDSGLPGVNYCLKANVVWLLDDFTALNGATRIVPGSHNWTSFPPDGQRHPDEVLITGSQGSALIFNANLWHGGGANVTDNSRWALLLGYARWFIKPSFDFLQNTPDEIYQQLTDAQKRLLGFHLIPPKDEFTRLRRISAQPAQPAPYQLPQHKQIYKGS</sequence>
<dbReference type="PANTHER" id="PTHR20883">
    <property type="entry name" value="PHYTANOYL-COA DIOXYGENASE DOMAIN CONTAINING 1"/>
    <property type="match status" value="1"/>
</dbReference>
<accession>A0ABT9HUQ3</accession>
<dbReference type="Gene3D" id="2.60.120.620">
    <property type="entry name" value="q2cbj1_9rhob like domain"/>
    <property type="match status" value="1"/>
</dbReference>
<organism evidence="2 3">
    <name type="scientific">Rheinheimera baltica</name>
    <dbReference type="NCBI Taxonomy" id="67576"/>
    <lineage>
        <taxon>Bacteria</taxon>
        <taxon>Pseudomonadati</taxon>
        <taxon>Pseudomonadota</taxon>
        <taxon>Gammaproteobacteria</taxon>
        <taxon>Chromatiales</taxon>
        <taxon>Chromatiaceae</taxon>
        <taxon>Rheinheimera</taxon>
    </lineage>
</organism>
<keyword evidence="2" id="KW-0560">Oxidoreductase</keyword>
<reference evidence="2 3" key="1">
    <citation type="submission" date="2022-11" db="EMBL/GenBank/DDBJ databases">
        <title>Viruses from the air-sea interface of a natural surface slick.</title>
        <authorList>
            <person name="Rahlff J."/>
            <person name="Holmfeldt K."/>
        </authorList>
    </citation>
    <scope>NUCLEOTIDE SEQUENCE [LARGE SCALE GENOMIC DNA]</scope>
    <source>
        <strain evidence="2 3">SMS4</strain>
    </source>
</reference>
<dbReference type="Proteomes" id="UP001231109">
    <property type="component" value="Unassembled WGS sequence"/>
</dbReference>
<proteinExistence type="predicted"/>
<comment type="cofactor">
    <cofactor evidence="1">
        <name>Fe(2+)</name>
        <dbReference type="ChEBI" id="CHEBI:29033"/>
    </cofactor>
</comment>
<dbReference type="GO" id="GO:0051213">
    <property type="term" value="F:dioxygenase activity"/>
    <property type="evidence" value="ECO:0007669"/>
    <property type="project" value="UniProtKB-KW"/>
</dbReference>
<dbReference type="Pfam" id="PF05721">
    <property type="entry name" value="PhyH"/>
    <property type="match status" value="1"/>
</dbReference>
<gene>
    <name evidence="2" type="ORF">ORJ04_02735</name>
</gene>
<comment type="caution">
    <text evidence="2">The sequence shown here is derived from an EMBL/GenBank/DDBJ whole genome shotgun (WGS) entry which is preliminary data.</text>
</comment>
<dbReference type="InterPro" id="IPR008775">
    <property type="entry name" value="Phytyl_CoA_dOase-like"/>
</dbReference>
<evidence type="ECO:0000313" key="3">
    <source>
        <dbReference type="Proteomes" id="UP001231109"/>
    </source>
</evidence>
<dbReference type="EMBL" id="JAPJDZ010000004">
    <property type="protein sequence ID" value="MDP5134859.1"/>
    <property type="molecule type" value="Genomic_DNA"/>
</dbReference>
<dbReference type="SUPFAM" id="SSF51197">
    <property type="entry name" value="Clavaminate synthase-like"/>
    <property type="match status" value="1"/>
</dbReference>
<protein>
    <submittedName>
        <fullName evidence="2">Phytanoyl-CoA dioxygenase family protein</fullName>
    </submittedName>
</protein>
<evidence type="ECO:0000313" key="2">
    <source>
        <dbReference type="EMBL" id="MDP5134859.1"/>
    </source>
</evidence>
<evidence type="ECO:0000256" key="1">
    <source>
        <dbReference type="ARBA" id="ARBA00001954"/>
    </source>
</evidence>
<dbReference type="RefSeq" id="WP_305973644.1">
    <property type="nucleotide sequence ID" value="NZ_JAPJDZ010000004.1"/>
</dbReference>